<feature type="region of interest" description="Disordered" evidence="1">
    <location>
        <begin position="152"/>
        <end position="184"/>
    </location>
</feature>
<dbReference type="Pfam" id="PF00174">
    <property type="entry name" value="Oxidored_molyb"/>
    <property type="match status" value="1"/>
</dbReference>
<feature type="transmembrane region" description="Helical" evidence="2">
    <location>
        <begin position="192"/>
        <end position="209"/>
    </location>
</feature>
<dbReference type="SUPFAM" id="SSF81296">
    <property type="entry name" value="E set domains"/>
    <property type="match status" value="1"/>
</dbReference>
<dbReference type="GO" id="GO:0006790">
    <property type="term" value="P:sulfur compound metabolic process"/>
    <property type="evidence" value="ECO:0007669"/>
    <property type="project" value="TreeGrafter"/>
</dbReference>
<dbReference type="GO" id="GO:0008482">
    <property type="term" value="F:sulfite oxidase activity"/>
    <property type="evidence" value="ECO:0007669"/>
    <property type="project" value="TreeGrafter"/>
</dbReference>
<feature type="signal peptide" evidence="3">
    <location>
        <begin position="1"/>
        <end position="31"/>
    </location>
</feature>
<dbReference type="InterPro" id="IPR014756">
    <property type="entry name" value="Ig_E-set"/>
</dbReference>
<feature type="transmembrane region" description="Helical" evidence="2">
    <location>
        <begin position="69"/>
        <end position="89"/>
    </location>
</feature>
<name>A0A5Q6S070_9ACTN</name>
<reference evidence="5 6" key="1">
    <citation type="submission" date="2019-09" db="EMBL/GenBank/DDBJ databases">
        <title>Mumia zhuanghuii sp. nov. isolated from the intestinal contents of plateau pika (Ochotona curzoniae) in the Qinghai-Tibet plateau of China.</title>
        <authorList>
            <person name="Tian Z."/>
        </authorList>
    </citation>
    <scope>NUCLEOTIDE SEQUENCE [LARGE SCALE GENOMIC DNA]</scope>
    <source>
        <strain evidence="6">350</strain>
    </source>
</reference>
<dbReference type="Gene3D" id="3.90.420.10">
    <property type="entry name" value="Oxidoreductase, molybdopterin-binding domain"/>
    <property type="match status" value="1"/>
</dbReference>
<dbReference type="SUPFAM" id="SSF56524">
    <property type="entry name" value="Oxidoreductase molybdopterin-binding domain"/>
    <property type="match status" value="1"/>
</dbReference>
<keyword evidence="2" id="KW-0812">Transmembrane</keyword>
<dbReference type="GO" id="GO:0020037">
    <property type="term" value="F:heme binding"/>
    <property type="evidence" value="ECO:0007669"/>
    <property type="project" value="TreeGrafter"/>
</dbReference>
<feature type="transmembrane region" description="Helical" evidence="2">
    <location>
        <begin position="120"/>
        <end position="141"/>
    </location>
</feature>
<gene>
    <name evidence="5" type="ORF">FE697_009000</name>
</gene>
<dbReference type="Gene3D" id="2.60.40.650">
    <property type="match status" value="1"/>
</dbReference>
<evidence type="ECO:0000313" key="5">
    <source>
        <dbReference type="EMBL" id="KAA1423702.1"/>
    </source>
</evidence>
<keyword evidence="2" id="KW-0472">Membrane</keyword>
<feature type="compositionally biased region" description="Basic and acidic residues" evidence="1">
    <location>
        <begin position="155"/>
        <end position="184"/>
    </location>
</feature>
<keyword evidence="3" id="KW-0732">Signal</keyword>
<organism evidence="5 6">
    <name type="scientific">Mumia zhuanghuii</name>
    <dbReference type="NCBI Taxonomy" id="2585211"/>
    <lineage>
        <taxon>Bacteria</taxon>
        <taxon>Bacillati</taxon>
        <taxon>Actinomycetota</taxon>
        <taxon>Actinomycetes</taxon>
        <taxon>Propionibacteriales</taxon>
        <taxon>Nocardioidaceae</taxon>
        <taxon>Mumia</taxon>
    </lineage>
</organism>
<evidence type="ECO:0000256" key="1">
    <source>
        <dbReference type="SAM" id="MobiDB-lite"/>
    </source>
</evidence>
<feature type="chain" id="PRO_5024385546" evidence="3">
    <location>
        <begin position="32"/>
        <end position="539"/>
    </location>
</feature>
<dbReference type="Proteomes" id="UP000307768">
    <property type="component" value="Unassembled WGS sequence"/>
</dbReference>
<feature type="domain" description="Oxidoreductase molybdopterin-binding" evidence="4">
    <location>
        <begin position="266"/>
        <end position="416"/>
    </location>
</feature>
<dbReference type="EMBL" id="VDFQ02000002">
    <property type="protein sequence ID" value="KAA1423702.1"/>
    <property type="molecule type" value="Genomic_DNA"/>
</dbReference>
<dbReference type="InterPro" id="IPR036374">
    <property type="entry name" value="OxRdtase_Mopterin-bd_sf"/>
</dbReference>
<proteinExistence type="predicted"/>
<dbReference type="PANTHER" id="PTHR19372">
    <property type="entry name" value="SULFITE REDUCTASE"/>
    <property type="match status" value="1"/>
</dbReference>
<dbReference type="GO" id="GO:0043546">
    <property type="term" value="F:molybdopterin cofactor binding"/>
    <property type="evidence" value="ECO:0007669"/>
    <property type="project" value="TreeGrafter"/>
</dbReference>
<feature type="region of interest" description="Disordered" evidence="1">
    <location>
        <begin position="498"/>
        <end position="539"/>
    </location>
</feature>
<evidence type="ECO:0000256" key="2">
    <source>
        <dbReference type="SAM" id="Phobius"/>
    </source>
</evidence>
<protein>
    <submittedName>
        <fullName evidence="5">Molybdopterin-dependent oxidoreductase</fullName>
    </submittedName>
</protein>
<dbReference type="OrthoDB" id="9795587at2"/>
<dbReference type="PANTHER" id="PTHR19372:SF7">
    <property type="entry name" value="SULFITE OXIDASE, MITOCHONDRIAL"/>
    <property type="match status" value="1"/>
</dbReference>
<keyword evidence="2" id="KW-1133">Transmembrane helix</keyword>
<dbReference type="AlphaFoldDB" id="A0A5Q6S070"/>
<accession>A0A5Q6S070</accession>
<evidence type="ECO:0000259" key="4">
    <source>
        <dbReference type="Pfam" id="PF00174"/>
    </source>
</evidence>
<feature type="transmembrane region" description="Helical" evidence="2">
    <location>
        <begin position="96"/>
        <end position="114"/>
    </location>
</feature>
<evidence type="ECO:0000256" key="3">
    <source>
        <dbReference type="SAM" id="SignalP"/>
    </source>
</evidence>
<evidence type="ECO:0000313" key="6">
    <source>
        <dbReference type="Proteomes" id="UP000307768"/>
    </source>
</evidence>
<comment type="caution">
    <text evidence="5">The sequence shown here is derived from an EMBL/GenBank/DDBJ whole genome shotgun (WGS) entry which is preliminary data.</text>
</comment>
<sequence>MVEPMASHRFLAAGAGVLAGLAGLAAGSATATFTGGPTPVIAVGNAVVARTPGFLKDFAVRQFGENDKAVLLGGMAVVLVALAAVAGWIGLTRPRVAVGLVVALGVLAALATAVDTTTSAPIAVALLAPLVTTVVGVAALLQLLRPLQAGATQPVERRPGDAAPLERRPGDADPLGRRPGDDLPSGFDRRRFLTAVLGTAAVAAVGAGITRTLGTSGAAVSRAGVKIPAPASAAPALPAGVDPLEGISSYLTPNRDFYRVDTALLVPDVPADTWRLRIHGDVDQELELDFAELLDERLIERRITLTCVSNEVGGPYAGNATWIGVPLADLLRRAGVREGADALKCTSADGMVIGTPLEVVLDGRDAMIAIAMNGEPLPLDHGFPARMVVPGLYGYVSATKWLVDIEVTRFADFTAYWTERGWAEQAPIKLASRIDVPRSFESLAADAVRVGGVAWAQHTGVDSVEVRVDDGPWERARLVPQDGIDTWRQWTWQWDDASPGDHELTVRATDAEGNTQTSDREPPRPDGSTGWHSVRFSVK</sequence>
<dbReference type="InterPro" id="IPR000572">
    <property type="entry name" value="OxRdtase_Mopterin-bd_dom"/>
</dbReference>